<feature type="non-terminal residue" evidence="2">
    <location>
        <position position="1"/>
    </location>
</feature>
<sequence length="171" mass="18826">IPIGLVLSDSLTLLLVALGALFAFPLSHALHTPWVSAHINVALSTVRGWVLLVFDIPSACLSACLSWAWGCMLSLLRKGGAKLNWLLSPAGVVSVLCFLASCIYRVVVSLLRTAYRCRRWWAVRLPLVVLPAVIPRRLYQMGRWREAGLALWVGVVWQCVAVGRAVRGRGR</sequence>
<dbReference type="AlphaFoldDB" id="A0A391NUY2"/>
<reference evidence="2 3" key="1">
    <citation type="journal article" date="2018" name="PLoS ONE">
        <title>The draft genome of Kipferlia bialata reveals reductive genome evolution in fornicate parasites.</title>
        <authorList>
            <person name="Tanifuji G."/>
            <person name="Takabayashi S."/>
            <person name="Kume K."/>
            <person name="Takagi M."/>
            <person name="Nakayama T."/>
            <person name="Kamikawa R."/>
            <person name="Inagaki Y."/>
            <person name="Hashimoto T."/>
        </authorList>
    </citation>
    <scope>NUCLEOTIDE SEQUENCE [LARGE SCALE GENOMIC DNA]</scope>
    <source>
        <strain evidence="2">NY0173</strain>
    </source>
</reference>
<keyword evidence="1" id="KW-0812">Transmembrane</keyword>
<keyword evidence="3" id="KW-1185">Reference proteome</keyword>
<proteinExistence type="predicted"/>
<comment type="caution">
    <text evidence="2">The sequence shown here is derived from an EMBL/GenBank/DDBJ whole genome shotgun (WGS) entry which is preliminary data.</text>
</comment>
<feature type="transmembrane region" description="Helical" evidence="1">
    <location>
        <begin position="147"/>
        <end position="166"/>
    </location>
</feature>
<dbReference type="EMBL" id="BDIP01001994">
    <property type="protein sequence ID" value="GCA62998.1"/>
    <property type="molecule type" value="Genomic_DNA"/>
</dbReference>
<evidence type="ECO:0000256" key="1">
    <source>
        <dbReference type="SAM" id="Phobius"/>
    </source>
</evidence>
<evidence type="ECO:0000313" key="3">
    <source>
        <dbReference type="Proteomes" id="UP000265618"/>
    </source>
</evidence>
<evidence type="ECO:0000313" key="2">
    <source>
        <dbReference type="EMBL" id="GCA62998.1"/>
    </source>
</evidence>
<gene>
    <name evidence="2" type="ORF">KIPB_007215</name>
</gene>
<protein>
    <submittedName>
        <fullName evidence="2">Uncharacterized protein</fullName>
    </submittedName>
</protein>
<keyword evidence="1" id="KW-1133">Transmembrane helix</keyword>
<accession>A0A391NUY2</accession>
<keyword evidence="1" id="KW-0472">Membrane</keyword>
<feature type="transmembrane region" description="Helical" evidence="1">
    <location>
        <begin position="119"/>
        <end position="135"/>
    </location>
</feature>
<feature type="transmembrane region" description="Helical" evidence="1">
    <location>
        <begin position="48"/>
        <end position="73"/>
    </location>
</feature>
<feature type="transmembrane region" description="Helical" evidence="1">
    <location>
        <begin position="85"/>
        <end position="107"/>
    </location>
</feature>
<dbReference type="Proteomes" id="UP000265618">
    <property type="component" value="Unassembled WGS sequence"/>
</dbReference>
<name>A0A391NUY2_9EUKA</name>
<organism evidence="2 3">
    <name type="scientific">Kipferlia bialata</name>
    <dbReference type="NCBI Taxonomy" id="797122"/>
    <lineage>
        <taxon>Eukaryota</taxon>
        <taxon>Metamonada</taxon>
        <taxon>Carpediemonas-like organisms</taxon>
        <taxon>Kipferlia</taxon>
    </lineage>
</organism>